<proteinExistence type="predicted"/>
<evidence type="ECO:0000313" key="2">
    <source>
        <dbReference type="EMBL" id="EAL87104.1"/>
    </source>
</evidence>
<dbReference type="VEuPathDB" id="FungiDB:Afu7g03660"/>
<dbReference type="HOGENOM" id="CLU_2270050_0_0_1"/>
<accession>Q4WG37</accession>
<dbReference type="InterPro" id="IPR027417">
    <property type="entry name" value="P-loop_NTPase"/>
</dbReference>
<dbReference type="Gene3D" id="3.40.50.300">
    <property type="entry name" value="P-loop containing nucleotide triphosphate hydrolases"/>
    <property type="match status" value="1"/>
</dbReference>
<dbReference type="InParanoid" id="Q4WG37"/>
<dbReference type="RefSeq" id="XP_749142.1">
    <property type="nucleotide sequence ID" value="XM_744049.1"/>
</dbReference>
<dbReference type="STRING" id="330879.Q4WG37"/>
<reference evidence="2 3" key="1">
    <citation type="journal article" date="2005" name="Nature">
        <title>Genomic sequence of the pathogenic and allergenic filamentous fungus Aspergillus fumigatus.</title>
        <authorList>
            <person name="Nierman W.C."/>
            <person name="Pain A."/>
            <person name="Anderson M.J."/>
            <person name="Wortman J.R."/>
            <person name="Kim H.S."/>
            <person name="Arroyo J."/>
            <person name="Berriman M."/>
            <person name="Abe K."/>
            <person name="Archer D.B."/>
            <person name="Bermejo C."/>
            <person name="Bennett J."/>
            <person name="Bowyer P."/>
            <person name="Chen D."/>
            <person name="Collins M."/>
            <person name="Coulsen R."/>
            <person name="Davies R."/>
            <person name="Dyer P.S."/>
            <person name="Farman M."/>
            <person name="Fedorova N."/>
            <person name="Fedorova N."/>
            <person name="Feldblyum T.V."/>
            <person name="Fischer R."/>
            <person name="Fosker N."/>
            <person name="Fraser A."/>
            <person name="Garcia J.L."/>
            <person name="Garcia M.J."/>
            <person name="Goble A."/>
            <person name="Goldman G.H."/>
            <person name="Gomi K."/>
            <person name="Griffith-Jones S."/>
            <person name="Gwilliam R."/>
            <person name="Haas B."/>
            <person name="Haas H."/>
            <person name="Harris D."/>
            <person name="Horiuchi H."/>
            <person name="Huang J."/>
            <person name="Humphray S."/>
            <person name="Jimenez J."/>
            <person name="Keller N."/>
            <person name="Khouri H."/>
            <person name="Kitamoto K."/>
            <person name="Kobayashi T."/>
            <person name="Konzack S."/>
            <person name="Kulkarni R."/>
            <person name="Kumagai T."/>
            <person name="Lafon A."/>
            <person name="Latge J.P."/>
            <person name="Li W."/>
            <person name="Lord A."/>
            <person name="Lu C."/>
            <person name="Majoros W.H."/>
            <person name="May G.S."/>
            <person name="Miller B.L."/>
            <person name="Mohamoud Y."/>
            <person name="Molina M."/>
            <person name="Monod M."/>
            <person name="Mouyna I."/>
            <person name="Mulligan S."/>
            <person name="Murphy L."/>
            <person name="O'Neil S."/>
            <person name="Paulsen I."/>
            <person name="Penalva M.A."/>
            <person name="Pertea M."/>
            <person name="Price C."/>
            <person name="Pritchard B.L."/>
            <person name="Quail M.A."/>
            <person name="Rabbinowitsch E."/>
            <person name="Rawlins N."/>
            <person name="Rajandream M.A."/>
            <person name="Reichard U."/>
            <person name="Renauld H."/>
            <person name="Robson G.D."/>
            <person name="Rodriguez de Cordoba S."/>
            <person name="Rodriguez-Pena J.M."/>
            <person name="Ronning C.M."/>
            <person name="Rutter S."/>
            <person name="Salzberg S.L."/>
            <person name="Sanchez M."/>
            <person name="Sanchez-Ferrero J.C."/>
            <person name="Saunders D."/>
            <person name="Seeger K."/>
            <person name="Squares R."/>
            <person name="Squares S."/>
            <person name="Takeuchi M."/>
            <person name="Tekaia F."/>
            <person name="Turner G."/>
            <person name="Vazquez de Aldana C.R."/>
            <person name="Weidman J."/>
            <person name="White O."/>
            <person name="Woodward J."/>
            <person name="Yu J.H."/>
            <person name="Fraser C."/>
            <person name="Galagan J.E."/>
            <person name="Asai K."/>
            <person name="Machida M."/>
            <person name="Hall N."/>
            <person name="Barrell B."/>
            <person name="Denning D.W."/>
        </authorList>
    </citation>
    <scope>NUCLEOTIDE SEQUENCE [LARGE SCALE GENOMIC DNA]</scope>
    <source>
        <strain evidence="2 3">Af293</strain>
    </source>
</reference>
<dbReference type="PANTHER" id="PTHR19211:SF5">
    <property type="entry name" value="ELONGATION FACTOR 3A-RELATED"/>
    <property type="match status" value="1"/>
</dbReference>
<keyword evidence="3" id="KW-1185">Reference proteome</keyword>
<dbReference type="AlphaFoldDB" id="Q4WG37"/>
<dbReference type="Proteomes" id="UP000002530">
    <property type="component" value="Unassembled WGS sequence"/>
</dbReference>
<gene>
    <name evidence="2" type="ORF">AFUA_7G03660</name>
</gene>
<evidence type="ECO:0000256" key="1">
    <source>
        <dbReference type="ARBA" id="ARBA00022737"/>
    </source>
</evidence>
<organism evidence="2 3">
    <name type="scientific">Aspergillus fumigatus (strain ATCC MYA-4609 / CBS 101355 / FGSC A1100 / Af293)</name>
    <name type="common">Neosartorya fumigata</name>
    <dbReference type="NCBI Taxonomy" id="330879"/>
    <lineage>
        <taxon>Eukaryota</taxon>
        <taxon>Fungi</taxon>
        <taxon>Dikarya</taxon>
        <taxon>Ascomycota</taxon>
        <taxon>Pezizomycotina</taxon>
        <taxon>Eurotiomycetes</taxon>
        <taxon>Eurotiomycetidae</taxon>
        <taxon>Eurotiales</taxon>
        <taxon>Aspergillaceae</taxon>
        <taxon>Aspergillus</taxon>
        <taxon>Aspergillus subgen. Fumigati</taxon>
    </lineage>
</organism>
<dbReference type="InterPro" id="IPR050611">
    <property type="entry name" value="ABCF"/>
</dbReference>
<dbReference type="KEGG" id="afm:AFUA_7G03660"/>
<dbReference type="EMBL" id="AAHF01000009">
    <property type="protein sequence ID" value="EAL87104.1"/>
    <property type="molecule type" value="Genomic_DNA"/>
</dbReference>
<sequence>MCFEAEFGHSSIPRTKNLLFLSILLGKVRNLFFLVLAACSWQRPHVIVLDEPTNYLDRDSLGALSKALKTFEGGVVIITHSREFTENMINSAFRFLDGTHTSLGP</sequence>
<protein>
    <submittedName>
        <fullName evidence="2">ABC-type ATPase Hef3-like, putative</fullName>
    </submittedName>
</protein>
<keyword evidence="1" id="KW-0677">Repeat</keyword>
<dbReference type="OrthoDB" id="4540523at2759"/>
<dbReference type="GeneID" id="3506312"/>
<dbReference type="eggNOG" id="KOG0062">
    <property type="taxonomic scope" value="Eukaryota"/>
</dbReference>
<evidence type="ECO:0000313" key="3">
    <source>
        <dbReference type="Proteomes" id="UP000002530"/>
    </source>
</evidence>
<name>Q4WG37_ASPFU</name>
<dbReference type="SUPFAM" id="SSF52540">
    <property type="entry name" value="P-loop containing nucleoside triphosphate hydrolases"/>
    <property type="match status" value="1"/>
</dbReference>
<comment type="caution">
    <text evidence="2">The sequence shown here is derived from an EMBL/GenBank/DDBJ whole genome shotgun (WGS) entry which is preliminary data.</text>
</comment>
<dbReference type="PANTHER" id="PTHR19211">
    <property type="entry name" value="ATP-BINDING TRANSPORT PROTEIN-RELATED"/>
    <property type="match status" value="1"/>
</dbReference>